<dbReference type="Pfam" id="PF17784">
    <property type="entry name" value="Sulfotransfer_4"/>
    <property type="match status" value="1"/>
</dbReference>
<gene>
    <name evidence="1" type="ORF">CCAE0312_LOCUS2387</name>
</gene>
<organism evidence="1">
    <name type="scientific">Compsopogon caeruleus</name>
    <dbReference type="NCBI Taxonomy" id="31354"/>
    <lineage>
        <taxon>Eukaryota</taxon>
        <taxon>Rhodophyta</taxon>
        <taxon>Compsopogonophyceae</taxon>
        <taxon>Compsopogonales</taxon>
        <taxon>Compsopogonaceae</taxon>
        <taxon>Compsopogon</taxon>
    </lineage>
</organism>
<dbReference type="Gene3D" id="3.40.50.300">
    <property type="entry name" value="P-loop containing nucleotide triphosphate hydrolases"/>
    <property type="match status" value="1"/>
</dbReference>
<reference evidence="1" key="1">
    <citation type="submission" date="2021-01" db="EMBL/GenBank/DDBJ databases">
        <authorList>
            <person name="Corre E."/>
            <person name="Pelletier E."/>
            <person name="Niang G."/>
            <person name="Scheremetjew M."/>
            <person name="Finn R."/>
            <person name="Kale V."/>
            <person name="Holt S."/>
            <person name="Cochrane G."/>
            <person name="Meng A."/>
            <person name="Brown T."/>
            <person name="Cohen L."/>
        </authorList>
    </citation>
    <scope>NUCLEOTIDE SEQUENCE</scope>
    <source>
        <strain evidence="1">SAG 36.94</strain>
    </source>
</reference>
<dbReference type="InterPro" id="IPR027417">
    <property type="entry name" value="P-loop_NTPase"/>
</dbReference>
<evidence type="ECO:0000313" key="1">
    <source>
        <dbReference type="EMBL" id="CAD9230173.1"/>
    </source>
</evidence>
<dbReference type="InterPro" id="IPR040632">
    <property type="entry name" value="Sulfotransfer_4"/>
</dbReference>
<sequence length="248" mass="28789">MEECAKAYVDAAASVSDIAADNLRRMFCSPKVPPKKVDTRRVVLDVGQGTTGTRSVAFAASLLGKYVLHFETYLLPNGTFGHRRKKIYSKWQSMKRTNAGCHEWLDHSLNFLDDETKYYDMMLGIPSSNYGTDMLRYTPNAHILVTERNFSDWYRARRRDHNTPPPPYQRPCEDKVRLYTEEQSSILQAADIEYWKCKMPPERITFLNVFEESSTVLWTKLARALEVNITEEFMSDNPFPTTWKFESN</sequence>
<protein>
    <recommendedName>
        <fullName evidence="2">Sulfotransferase domain-containing protein</fullName>
    </recommendedName>
</protein>
<accession>A0A7S1T9X6</accession>
<name>A0A7S1T9X6_9RHOD</name>
<proteinExistence type="predicted"/>
<dbReference type="EMBL" id="HBGH01004341">
    <property type="protein sequence ID" value="CAD9230173.1"/>
    <property type="molecule type" value="Transcribed_RNA"/>
</dbReference>
<evidence type="ECO:0008006" key="2">
    <source>
        <dbReference type="Google" id="ProtNLM"/>
    </source>
</evidence>
<dbReference type="AlphaFoldDB" id="A0A7S1T9X6"/>